<proteinExistence type="predicted"/>
<dbReference type="KEGG" id="tml:GSTUM_00000673001"/>
<dbReference type="Proteomes" id="UP000006911">
    <property type="component" value="Unassembled WGS sequence"/>
</dbReference>
<feature type="compositionally biased region" description="Basic and acidic residues" evidence="1">
    <location>
        <begin position="221"/>
        <end position="244"/>
    </location>
</feature>
<dbReference type="EMBL" id="FN430111">
    <property type="protein sequence ID" value="CAZ82245.1"/>
    <property type="molecule type" value="Genomic_DNA"/>
</dbReference>
<keyword evidence="3" id="KW-1185">Reference proteome</keyword>
<evidence type="ECO:0000313" key="2">
    <source>
        <dbReference type="EMBL" id="CAZ82245.1"/>
    </source>
</evidence>
<organism evidence="2 3">
    <name type="scientific">Tuber melanosporum (strain Mel28)</name>
    <name type="common">Perigord black truffle</name>
    <dbReference type="NCBI Taxonomy" id="656061"/>
    <lineage>
        <taxon>Eukaryota</taxon>
        <taxon>Fungi</taxon>
        <taxon>Dikarya</taxon>
        <taxon>Ascomycota</taxon>
        <taxon>Pezizomycotina</taxon>
        <taxon>Pezizomycetes</taxon>
        <taxon>Pezizales</taxon>
        <taxon>Tuberaceae</taxon>
        <taxon>Tuber</taxon>
    </lineage>
</organism>
<dbReference type="eggNOG" id="ENOG502S9CJ">
    <property type="taxonomic scope" value="Eukaryota"/>
</dbReference>
<feature type="region of interest" description="Disordered" evidence="1">
    <location>
        <begin position="205"/>
        <end position="267"/>
    </location>
</feature>
<accession>D5GCK2</accession>
<evidence type="ECO:0000313" key="3">
    <source>
        <dbReference type="Proteomes" id="UP000006911"/>
    </source>
</evidence>
<name>D5GCK2_TUBMM</name>
<dbReference type="STRING" id="656061.D5GCK2"/>
<dbReference type="GeneID" id="9186427"/>
<dbReference type="HOGENOM" id="CLU_537696_0_0_1"/>
<feature type="region of interest" description="Disordered" evidence="1">
    <location>
        <begin position="63"/>
        <end position="87"/>
    </location>
</feature>
<dbReference type="AlphaFoldDB" id="D5GCK2"/>
<evidence type="ECO:0000256" key="1">
    <source>
        <dbReference type="SAM" id="MobiDB-lite"/>
    </source>
</evidence>
<reference evidence="2 3" key="1">
    <citation type="journal article" date="2010" name="Nature">
        <title>Perigord black truffle genome uncovers evolutionary origins and mechanisms of symbiosis.</title>
        <authorList>
            <person name="Martin F."/>
            <person name="Kohler A."/>
            <person name="Murat C."/>
            <person name="Balestrini R."/>
            <person name="Coutinho P.M."/>
            <person name="Jaillon O."/>
            <person name="Montanini B."/>
            <person name="Morin E."/>
            <person name="Noel B."/>
            <person name="Percudani R."/>
            <person name="Porcel B."/>
            <person name="Rubini A."/>
            <person name="Amicucci A."/>
            <person name="Amselem J."/>
            <person name="Anthouard V."/>
            <person name="Arcioni S."/>
            <person name="Artiguenave F."/>
            <person name="Aury J.M."/>
            <person name="Ballario P."/>
            <person name="Bolchi A."/>
            <person name="Brenna A."/>
            <person name="Brun A."/>
            <person name="Buee M."/>
            <person name="Cantarel B."/>
            <person name="Chevalier G."/>
            <person name="Couloux A."/>
            <person name="Da Silva C."/>
            <person name="Denoeud F."/>
            <person name="Duplessis S."/>
            <person name="Ghignone S."/>
            <person name="Hilselberger B."/>
            <person name="Iotti M."/>
            <person name="Marcais B."/>
            <person name="Mello A."/>
            <person name="Miranda M."/>
            <person name="Pacioni G."/>
            <person name="Quesneville H."/>
            <person name="Riccioni C."/>
            <person name="Ruotolo R."/>
            <person name="Splivallo R."/>
            <person name="Stocchi V."/>
            <person name="Tisserant E."/>
            <person name="Viscomi A.R."/>
            <person name="Zambonelli A."/>
            <person name="Zampieri E."/>
            <person name="Henrissat B."/>
            <person name="Lebrun M.H."/>
            <person name="Paolocci F."/>
            <person name="Bonfante P."/>
            <person name="Ottonello S."/>
            <person name="Wincker P."/>
        </authorList>
    </citation>
    <scope>NUCLEOTIDE SEQUENCE [LARGE SCALE GENOMIC DNA]</scope>
    <source>
        <strain evidence="2 3">Mel28</strain>
    </source>
</reference>
<dbReference type="InParanoid" id="D5GCK2"/>
<sequence>MCCVFTLRLPFPILAPLHHKNHNSPSPITNSAYLLSRPAVRFLPIALATMFCNWAAVAATSIRGRDRSPSSGPEIKPPVPFTGPKIFPRYSPPQTSGSSFTAPPQERSFYTFFGRIKKATEVTPEHLNALGVLVEYDVPVEKLLPSGGASFIPVDDDKIFSERRRELLIPNDDAVEALARRRKDVKLGHMYRFYQGVDMVKTYYPTEPPSDPLTPMSSGDEAGKNGKRKAEEVVEGGVEKKGKPEGPSATAPTPLSDLPEINEEEDGRKFSMPEKFREELVKNFIEPICWGYGVRIYQSPPRAPPRVALQRSRFLVHMTNYIYLTPALPAEARSGLVEGPVMGVQVRHEFEFLKKQSDDSMDVDGEEEVGDVVGITREVAAALSIAQDRRKGPREGRPEGKTEKKIRFRAVGKDDKWRDDIFLLTSLHHHISITHISVTQPYLRFLETGQMPNLNHEYFQTEEGNDWDKLKVQKTRFWDLLDPEERTEAGRSFSGVLAWLSRNEPKR</sequence>
<dbReference type="RefSeq" id="XP_002838054.1">
    <property type="nucleotide sequence ID" value="XM_002838008.1"/>
</dbReference>
<gene>
    <name evidence="2" type="ORF">GSTUM_00000673001</name>
</gene>
<dbReference type="OMA" id="MRIYPPR"/>
<protein>
    <submittedName>
        <fullName evidence="2">(Perigord truffle) hypothetical protein</fullName>
    </submittedName>
</protein>